<evidence type="ECO:0000259" key="7">
    <source>
        <dbReference type="SMART" id="SM00849"/>
    </source>
</evidence>
<dbReference type="PANTHER" id="PTHR30619:SF7">
    <property type="entry name" value="BETA-LACTAMASE DOMAIN PROTEIN"/>
    <property type="match status" value="1"/>
</dbReference>
<feature type="transmembrane region" description="Helical" evidence="6">
    <location>
        <begin position="427"/>
        <end position="451"/>
    </location>
</feature>
<dbReference type="SUPFAM" id="SSF56281">
    <property type="entry name" value="Metallo-hydrolase/oxidoreductase"/>
    <property type="match status" value="1"/>
</dbReference>
<dbReference type="InterPro" id="IPR001279">
    <property type="entry name" value="Metallo-B-lactamas"/>
</dbReference>
<keyword evidence="4 6" id="KW-1133">Transmembrane helix</keyword>
<feature type="domain" description="Metallo-beta-lactamase" evidence="7">
    <location>
        <begin position="578"/>
        <end position="774"/>
    </location>
</feature>
<dbReference type="Gene3D" id="3.60.15.10">
    <property type="entry name" value="Ribonuclease Z/Hydroxyacylglutathione hydrolase-like"/>
    <property type="match status" value="1"/>
</dbReference>
<keyword evidence="5 6" id="KW-0472">Membrane</keyword>
<dbReference type="Proteomes" id="UP000279962">
    <property type="component" value="Chromosome"/>
</dbReference>
<evidence type="ECO:0000313" key="8">
    <source>
        <dbReference type="EMBL" id="AYO53878.1"/>
    </source>
</evidence>
<dbReference type="CDD" id="cd07731">
    <property type="entry name" value="ComA-like_MBL-fold"/>
    <property type="match status" value="1"/>
</dbReference>
<dbReference type="GO" id="GO:0005886">
    <property type="term" value="C:plasma membrane"/>
    <property type="evidence" value="ECO:0007669"/>
    <property type="project" value="UniProtKB-SubCell"/>
</dbReference>
<feature type="transmembrane region" description="Helical" evidence="6">
    <location>
        <begin position="463"/>
        <end position="486"/>
    </location>
</feature>
<dbReference type="Pfam" id="PF13567">
    <property type="entry name" value="DUF4131"/>
    <property type="match status" value="1"/>
</dbReference>
<evidence type="ECO:0000256" key="3">
    <source>
        <dbReference type="ARBA" id="ARBA00022692"/>
    </source>
</evidence>
<sequence>MYIYVLLFGWIFGISFMGHQIPQNLSVYICLNVSLVSALILGKYLKFKYAHVFAYKMLYAIALGLSSYLLGMYYADSALEKRLSLREVAQKHTEQIIYISDINKIKDKTSESNQVNSQRFGQKNSKNQQSIQNSTQQRVTVLTAQQPIQVMMYVNPSQLEAIQLGQYYRVSGKIKLIHGFAVEGVFDKEKWLIQENISGQLKAQSFEALDENQVQQLGYGAFVRQQHGLLNKIQLEIESLRLNFRTMILNSSLQNKGLLLALLTGDESLLSNQTQVFFKKLGISHLLAISGPHVLIFAVIFCFIFNKIIQSIYPRLFLKIPRPYLLVFPFWTCVIFYTAFVGFEIPAVRTLITVSILSVIILLKQKIQALKHLLLTASVLLLIDPFSILSAAFWLSFGACFILIRVYQTIQQQSNEAVQTWQVKSKLFLRVLFDSQWKTFLALLPLVLFIFQQFSWITPFSNLIAIPMIGTLIVSIEVFAACVSMLYEPLGILIFKMADGLLSILLFLLEKLDQLFAFQLNWWAFNTLEIVCIAFAVLILFLPRGVLPKFWAVICLVPLFLPQKNTSIFQLNIIDVGQGQAIFLKLPDHKMMIDVGGSFDESQFSIGKNVIIPYLMRQSIDQLDQVILTHLDQDHSGAFSEVEKVLKIKKVYSNEKDARFEHANFEYCHQGQHWQYDQVKITVLSPPENLLSQAPYHQNELSCVVYIQIPQSKSYQNFLLMGDAGWETEFNLLQQYPDLKVDVLVLGHHGSHNSSSYAFLKQLKPKLAIASVGYANRYGHPHPLVLKRLEVLKIPFKTTIEQGSIQFDLNTKGVMTENDFRSTRKWLIFNKGAIAD</sequence>
<dbReference type="Pfam" id="PF03772">
    <property type="entry name" value="Competence"/>
    <property type="match status" value="1"/>
</dbReference>
<feature type="transmembrane region" description="Helical" evidence="6">
    <location>
        <begin position="25"/>
        <end position="45"/>
    </location>
</feature>
<evidence type="ECO:0000256" key="5">
    <source>
        <dbReference type="ARBA" id="ARBA00023136"/>
    </source>
</evidence>
<dbReference type="InterPro" id="IPR004797">
    <property type="entry name" value="Competence_ComEC/Rec2"/>
</dbReference>
<evidence type="ECO:0000313" key="9">
    <source>
        <dbReference type="Proteomes" id="UP000279962"/>
    </source>
</evidence>
<protein>
    <submittedName>
        <fullName evidence="8">DNA internalization-related competence protein ComEC/Rec2</fullName>
    </submittedName>
</protein>
<dbReference type="EMBL" id="CP033133">
    <property type="protein sequence ID" value="AYO53878.1"/>
    <property type="molecule type" value="Genomic_DNA"/>
</dbReference>
<dbReference type="AlphaFoldDB" id="A0A3G2T138"/>
<accession>A0A3G2T138</accession>
<evidence type="ECO:0000256" key="6">
    <source>
        <dbReference type="SAM" id="Phobius"/>
    </source>
</evidence>
<dbReference type="SMART" id="SM00849">
    <property type="entry name" value="Lactamase_B"/>
    <property type="match status" value="1"/>
</dbReference>
<dbReference type="NCBIfam" id="TIGR00361">
    <property type="entry name" value="ComEC_Rec2"/>
    <property type="match status" value="1"/>
</dbReference>
<evidence type="ECO:0000256" key="1">
    <source>
        <dbReference type="ARBA" id="ARBA00004651"/>
    </source>
</evidence>
<keyword evidence="2" id="KW-1003">Cell membrane</keyword>
<feature type="transmembrane region" description="Helical" evidence="6">
    <location>
        <begin position="324"/>
        <end position="341"/>
    </location>
</feature>
<comment type="subcellular location">
    <subcellularLocation>
        <location evidence="1">Cell membrane</location>
        <topology evidence="1">Multi-pass membrane protein</topology>
    </subcellularLocation>
</comment>
<dbReference type="InterPro" id="IPR052159">
    <property type="entry name" value="Competence_DNA_uptake"/>
</dbReference>
<dbReference type="InterPro" id="IPR025405">
    <property type="entry name" value="DUF4131"/>
</dbReference>
<evidence type="ECO:0000256" key="2">
    <source>
        <dbReference type="ARBA" id="ARBA00022475"/>
    </source>
</evidence>
<dbReference type="InterPro" id="IPR036866">
    <property type="entry name" value="RibonucZ/Hydroxyglut_hydro"/>
</dbReference>
<dbReference type="InterPro" id="IPR035681">
    <property type="entry name" value="ComA-like_MBL"/>
</dbReference>
<dbReference type="GO" id="GO:0030420">
    <property type="term" value="P:establishment of competence for transformation"/>
    <property type="evidence" value="ECO:0007669"/>
    <property type="project" value="InterPro"/>
</dbReference>
<evidence type="ECO:0000256" key="4">
    <source>
        <dbReference type="ARBA" id="ARBA00022989"/>
    </source>
</evidence>
<dbReference type="InterPro" id="IPR004477">
    <property type="entry name" value="ComEC_N"/>
</dbReference>
<organism evidence="8 9">
    <name type="scientific">Acinetobacter wuhouensis</name>
    <dbReference type="NCBI Taxonomy" id="1879050"/>
    <lineage>
        <taxon>Bacteria</taxon>
        <taxon>Pseudomonadati</taxon>
        <taxon>Pseudomonadota</taxon>
        <taxon>Gammaproteobacteria</taxon>
        <taxon>Moraxellales</taxon>
        <taxon>Moraxellaceae</taxon>
        <taxon>Acinetobacter</taxon>
    </lineage>
</organism>
<reference evidence="8 9" key="1">
    <citation type="submission" date="2018-10" db="EMBL/GenBank/DDBJ databases">
        <title>The complete genome of Acinetobacter wuhouensis strain WCHAW010062.</title>
        <authorList>
            <person name="Hu Y."/>
            <person name="Long H."/>
            <person name="Feng Y."/>
            <person name="Zong Z."/>
        </authorList>
    </citation>
    <scope>NUCLEOTIDE SEQUENCE [LARGE SCALE GENOMIC DNA]</scope>
    <source>
        <strain evidence="8 9">WCHAW010062</strain>
    </source>
</reference>
<feature type="transmembrane region" description="Helical" evidence="6">
    <location>
        <begin position="57"/>
        <end position="75"/>
    </location>
</feature>
<dbReference type="NCBIfam" id="TIGR00360">
    <property type="entry name" value="ComEC_N-term"/>
    <property type="match status" value="1"/>
</dbReference>
<dbReference type="PANTHER" id="PTHR30619">
    <property type="entry name" value="DNA INTERNALIZATION/COMPETENCE PROTEIN COMEC/REC2"/>
    <property type="match status" value="1"/>
</dbReference>
<dbReference type="Pfam" id="PF00753">
    <property type="entry name" value="Lactamase_B"/>
    <property type="match status" value="1"/>
</dbReference>
<name>A0A3G2T138_9GAMM</name>
<gene>
    <name evidence="8" type="ORF">CDG68_09640</name>
</gene>
<feature type="transmembrane region" description="Helical" evidence="6">
    <location>
        <begin position="521"/>
        <end position="542"/>
    </location>
</feature>
<feature type="transmembrane region" description="Helical" evidence="6">
    <location>
        <begin position="283"/>
        <end position="304"/>
    </location>
</feature>
<keyword evidence="3 6" id="KW-0812">Transmembrane</keyword>
<feature type="transmembrane region" description="Helical" evidence="6">
    <location>
        <begin position="375"/>
        <end position="407"/>
    </location>
</feature>
<proteinExistence type="predicted"/>